<comment type="caution">
    <text evidence="1">The sequence shown here is derived from an EMBL/GenBank/DDBJ whole genome shotgun (WGS) entry which is preliminary data.</text>
</comment>
<proteinExistence type="predicted"/>
<reference evidence="1" key="1">
    <citation type="journal article" date="2019" name="bioRxiv">
        <title>The Genome of the Zebra Mussel, Dreissena polymorpha: A Resource for Invasive Species Research.</title>
        <authorList>
            <person name="McCartney M.A."/>
            <person name="Auch B."/>
            <person name="Kono T."/>
            <person name="Mallez S."/>
            <person name="Zhang Y."/>
            <person name="Obille A."/>
            <person name="Becker A."/>
            <person name="Abrahante J.E."/>
            <person name="Garbe J."/>
            <person name="Badalamenti J.P."/>
            <person name="Herman A."/>
            <person name="Mangelson H."/>
            <person name="Liachko I."/>
            <person name="Sullivan S."/>
            <person name="Sone E.D."/>
            <person name="Koren S."/>
            <person name="Silverstein K.A.T."/>
            <person name="Beckman K.B."/>
            <person name="Gohl D.M."/>
        </authorList>
    </citation>
    <scope>NUCLEOTIDE SEQUENCE</scope>
    <source>
        <strain evidence="1">Duluth1</strain>
        <tissue evidence="1">Whole animal</tissue>
    </source>
</reference>
<dbReference type="Proteomes" id="UP000828390">
    <property type="component" value="Unassembled WGS sequence"/>
</dbReference>
<evidence type="ECO:0000313" key="2">
    <source>
        <dbReference type="Proteomes" id="UP000828390"/>
    </source>
</evidence>
<protein>
    <submittedName>
        <fullName evidence="1">Uncharacterized protein</fullName>
    </submittedName>
</protein>
<reference evidence="1" key="2">
    <citation type="submission" date="2020-11" db="EMBL/GenBank/DDBJ databases">
        <authorList>
            <person name="McCartney M.A."/>
            <person name="Auch B."/>
            <person name="Kono T."/>
            <person name="Mallez S."/>
            <person name="Becker A."/>
            <person name="Gohl D.M."/>
            <person name="Silverstein K.A.T."/>
            <person name="Koren S."/>
            <person name="Bechman K.B."/>
            <person name="Herman A."/>
            <person name="Abrahante J.E."/>
            <person name="Garbe J."/>
        </authorList>
    </citation>
    <scope>NUCLEOTIDE SEQUENCE</scope>
    <source>
        <strain evidence="1">Duluth1</strain>
        <tissue evidence="1">Whole animal</tissue>
    </source>
</reference>
<keyword evidence="2" id="KW-1185">Reference proteome</keyword>
<name>A0A9D4C7A7_DREPO</name>
<accession>A0A9D4C7A7</accession>
<dbReference type="AlphaFoldDB" id="A0A9D4C7A7"/>
<evidence type="ECO:0000313" key="1">
    <source>
        <dbReference type="EMBL" id="KAH3718289.1"/>
    </source>
</evidence>
<gene>
    <name evidence="1" type="ORF">DPMN_061091</name>
</gene>
<dbReference type="EMBL" id="JAIWYP010000013">
    <property type="protein sequence ID" value="KAH3718289.1"/>
    <property type="molecule type" value="Genomic_DNA"/>
</dbReference>
<sequence>MSSVIAPALNLIFQASHDQCQFPTDWKYANVTPLFIQELSEDSALDFSSA</sequence>
<organism evidence="1 2">
    <name type="scientific">Dreissena polymorpha</name>
    <name type="common">Zebra mussel</name>
    <name type="synonym">Mytilus polymorpha</name>
    <dbReference type="NCBI Taxonomy" id="45954"/>
    <lineage>
        <taxon>Eukaryota</taxon>
        <taxon>Metazoa</taxon>
        <taxon>Spiralia</taxon>
        <taxon>Lophotrochozoa</taxon>
        <taxon>Mollusca</taxon>
        <taxon>Bivalvia</taxon>
        <taxon>Autobranchia</taxon>
        <taxon>Heteroconchia</taxon>
        <taxon>Euheterodonta</taxon>
        <taxon>Imparidentia</taxon>
        <taxon>Neoheterodontei</taxon>
        <taxon>Myida</taxon>
        <taxon>Dreissenoidea</taxon>
        <taxon>Dreissenidae</taxon>
        <taxon>Dreissena</taxon>
    </lineage>
</organism>